<dbReference type="InterPro" id="IPR013249">
    <property type="entry name" value="RNA_pol_sigma70_r4_t2"/>
</dbReference>
<dbReference type="Proteomes" id="UP000436138">
    <property type="component" value="Chromosome"/>
</dbReference>
<keyword evidence="5" id="KW-0804">Transcription</keyword>
<dbReference type="GO" id="GO:0016987">
    <property type="term" value="F:sigma factor activity"/>
    <property type="evidence" value="ECO:0007669"/>
    <property type="project" value="UniProtKB-KW"/>
</dbReference>
<evidence type="ECO:0000313" key="9">
    <source>
        <dbReference type="Proteomes" id="UP000436138"/>
    </source>
</evidence>
<proteinExistence type="inferred from homology"/>
<dbReference type="Pfam" id="PF08281">
    <property type="entry name" value="Sigma70_r4_2"/>
    <property type="match status" value="1"/>
</dbReference>
<evidence type="ECO:0000259" key="7">
    <source>
        <dbReference type="Pfam" id="PF08281"/>
    </source>
</evidence>
<dbReference type="Pfam" id="PF04542">
    <property type="entry name" value="Sigma70_r2"/>
    <property type="match status" value="1"/>
</dbReference>
<feature type="domain" description="RNA polymerase sigma factor 70 region 4 type 2" evidence="7">
    <location>
        <begin position="122"/>
        <end position="175"/>
    </location>
</feature>
<comment type="similarity">
    <text evidence="1">Belongs to the sigma-70 factor family. ECF subfamily.</text>
</comment>
<dbReference type="EMBL" id="CP047020">
    <property type="protein sequence ID" value="QHA02052.1"/>
    <property type="molecule type" value="Genomic_DNA"/>
</dbReference>
<dbReference type="InterPro" id="IPR013325">
    <property type="entry name" value="RNA_pol_sigma_r2"/>
</dbReference>
<dbReference type="KEGG" id="sbro:GQF42_00540"/>
<dbReference type="InterPro" id="IPR014284">
    <property type="entry name" value="RNA_pol_sigma-70_dom"/>
</dbReference>
<keyword evidence="4" id="KW-0238">DNA-binding</keyword>
<dbReference type="Gene3D" id="1.10.10.10">
    <property type="entry name" value="Winged helix-like DNA-binding domain superfamily/Winged helix DNA-binding domain"/>
    <property type="match status" value="1"/>
</dbReference>
<keyword evidence="2" id="KW-0805">Transcription regulation</keyword>
<dbReference type="PANTHER" id="PTHR43133">
    <property type="entry name" value="RNA POLYMERASE ECF-TYPE SIGMA FACTO"/>
    <property type="match status" value="1"/>
</dbReference>
<evidence type="ECO:0000313" key="8">
    <source>
        <dbReference type="EMBL" id="QHA02052.1"/>
    </source>
</evidence>
<organism evidence="8 9">
    <name type="scientific">Streptomyces broussonetiae</name>
    <dbReference type="NCBI Taxonomy" id="2686304"/>
    <lineage>
        <taxon>Bacteria</taxon>
        <taxon>Bacillati</taxon>
        <taxon>Actinomycetota</taxon>
        <taxon>Actinomycetes</taxon>
        <taxon>Kitasatosporales</taxon>
        <taxon>Streptomycetaceae</taxon>
        <taxon>Streptomyces</taxon>
    </lineage>
</organism>
<dbReference type="InterPro" id="IPR013324">
    <property type="entry name" value="RNA_pol_sigma_r3/r4-like"/>
</dbReference>
<dbReference type="InterPro" id="IPR007627">
    <property type="entry name" value="RNA_pol_sigma70_r2"/>
</dbReference>
<dbReference type="NCBIfam" id="TIGR02937">
    <property type="entry name" value="sigma70-ECF"/>
    <property type="match status" value="1"/>
</dbReference>
<accession>A0A6I6MRE9</accession>
<dbReference type="RefSeq" id="WP_158916706.1">
    <property type="nucleotide sequence ID" value="NZ_CP047020.1"/>
</dbReference>
<evidence type="ECO:0000256" key="5">
    <source>
        <dbReference type="ARBA" id="ARBA00023163"/>
    </source>
</evidence>
<sequence>MTSPDAQDFGVIEPAELPTDFEAFFTRHMSEFLRVAGSRTRNPYDAEEVVMEAAVVMIRKWPRILAHPKPIALAHKILDDQIADFYRRRARTADREVSYGQLTEADVPTADDLLALRGHDGLDRALAELEKRAPLQAKCVVLRYFAELDFAAIATRLEITVSAAKTNVHLGRKKLAHLIGLPESGKGSPDAG</sequence>
<dbReference type="InterPro" id="IPR036388">
    <property type="entry name" value="WH-like_DNA-bd_sf"/>
</dbReference>
<dbReference type="SUPFAM" id="SSF88659">
    <property type="entry name" value="Sigma3 and sigma4 domains of RNA polymerase sigma factors"/>
    <property type="match status" value="1"/>
</dbReference>
<protein>
    <submittedName>
        <fullName evidence="8">Sigma-70 family RNA polymerase sigma factor</fullName>
    </submittedName>
</protein>
<evidence type="ECO:0000259" key="6">
    <source>
        <dbReference type="Pfam" id="PF04542"/>
    </source>
</evidence>
<feature type="domain" description="RNA polymerase sigma-70 region 2" evidence="6">
    <location>
        <begin position="25"/>
        <end position="92"/>
    </location>
</feature>
<dbReference type="GO" id="GO:0006352">
    <property type="term" value="P:DNA-templated transcription initiation"/>
    <property type="evidence" value="ECO:0007669"/>
    <property type="project" value="InterPro"/>
</dbReference>
<reference evidence="8 9" key="1">
    <citation type="submission" date="2019-12" db="EMBL/GenBank/DDBJ databases">
        <title>Streptomyces sp. strain T44 isolated from rhizosphere soil of Broussonetia papyrifera.</title>
        <authorList>
            <person name="Mo P."/>
        </authorList>
    </citation>
    <scope>NUCLEOTIDE SEQUENCE [LARGE SCALE GENOMIC DNA]</scope>
    <source>
        <strain evidence="8 9">T44</strain>
    </source>
</reference>
<evidence type="ECO:0000256" key="1">
    <source>
        <dbReference type="ARBA" id="ARBA00010641"/>
    </source>
</evidence>
<evidence type="ECO:0000256" key="2">
    <source>
        <dbReference type="ARBA" id="ARBA00023015"/>
    </source>
</evidence>
<dbReference type="SUPFAM" id="SSF88946">
    <property type="entry name" value="Sigma2 domain of RNA polymerase sigma factors"/>
    <property type="match status" value="1"/>
</dbReference>
<dbReference type="AlphaFoldDB" id="A0A6I6MRE9"/>
<gene>
    <name evidence="8" type="ORF">GQF42_00540</name>
</gene>
<keyword evidence="3" id="KW-0731">Sigma factor</keyword>
<evidence type="ECO:0000256" key="3">
    <source>
        <dbReference type="ARBA" id="ARBA00023082"/>
    </source>
</evidence>
<dbReference type="GO" id="GO:0003677">
    <property type="term" value="F:DNA binding"/>
    <property type="evidence" value="ECO:0007669"/>
    <property type="project" value="UniProtKB-KW"/>
</dbReference>
<dbReference type="InterPro" id="IPR039425">
    <property type="entry name" value="RNA_pol_sigma-70-like"/>
</dbReference>
<keyword evidence="9" id="KW-1185">Reference proteome</keyword>
<dbReference type="PANTHER" id="PTHR43133:SF8">
    <property type="entry name" value="RNA POLYMERASE SIGMA FACTOR HI_1459-RELATED"/>
    <property type="match status" value="1"/>
</dbReference>
<dbReference type="Gene3D" id="1.10.1740.10">
    <property type="match status" value="1"/>
</dbReference>
<evidence type="ECO:0000256" key="4">
    <source>
        <dbReference type="ARBA" id="ARBA00023125"/>
    </source>
</evidence>
<name>A0A6I6MRE9_9ACTN</name>